<evidence type="ECO:0000256" key="1">
    <source>
        <dbReference type="ARBA" id="ARBA00023002"/>
    </source>
</evidence>
<dbReference type="SUPFAM" id="SSF51735">
    <property type="entry name" value="NAD(P)-binding Rossmann-fold domains"/>
    <property type="match status" value="1"/>
</dbReference>
<dbReference type="PIRSF" id="PIRSF000105">
    <property type="entry name" value="HCDH"/>
    <property type="match status" value="1"/>
</dbReference>
<evidence type="ECO:0000256" key="3">
    <source>
        <dbReference type="PIRSR" id="PIRSR000105-2"/>
    </source>
</evidence>
<dbReference type="EMBL" id="CP012333">
    <property type="protein sequence ID" value="AKU96406.1"/>
    <property type="molecule type" value="Genomic_DNA"/>
</dbReference>
<evidence type="ECO:0000313" key="6">
    <source>
        <dbReference type="EMBL" id="AKU96406.1"/>
    </source>
</evidence>
<evidence type="ECO:0000259" key="5">
    <source>
        <dbReference type="Pfam" id="PF02737"/>
    </source>
</evidence>
<evidence type="ECO:0000259" key="4">
    <source>
        <dbReference type="Pfam" id="PF00725"/>
    </source>
</evidence>
<dbReference type="PATRIC" id="fig|1391654.3.peg.3106"/>
<dbReference type="GO" id="GO:0006635">
    <property type="term" value="P:fatty acid beta-oxidation"/>
    <property type="evidence" value="ECO:0007669"/>
    <property type="project" value="TreeGrafter"/>
</dbReference>
<feature type="binding site" evidence="3">
    <location>
        <begin position="24"/>
        <end position="29"/>
    </location>
    <ligand>
        <name>NAD(+)</name>
        <dbReference type="ChEBI" id="CHEBI:57540"/>
    </ligand>
</feature>
<feature type="binding site" evidence="3">
    <location>
        <position position="288"/>
    </location>
    <ligand>
        <name>NAD(+)</name>
        <dbReference type="ChEBI" id="CHEBI:57540"/>
    </ligand>
</feature>
<feature type="site" description="Important for catalytic activity" evidence="2">
    <location>
        <position position="155"/>
    </location>
</feature>
<dbReference type="KEGG" id="llu:AKJ09_03070"/>
<name>A0A0K1PSR2_9BACT</name>
<feature type="binding site" evidence="3">
    <location>
        <position position="158"/>
    </location>
    <ligand>
        <name>NAD(+)</name>
        <dbReference type="ChEBI" id="CHEBI:57540"/>
    </ligand>
</feature>
<dbReference type="InterPro" id="IPR006176">
    <property type="entry name" value="3-OHacyl-CoA_DH_NAD-bd"/>
</dbReference>
<dbReference type="PANTHER" id="PTHR48075:SF5">
    <property type="entry name" value="3-HYDROXYBUTYRYL-COA DEHYDROGENASE"/>
    <property type="match status" value="1"/>
</dbReference>
<feature type="binding site" evidence="3">
    <location>
        <position position="112"/>
    </location>
    <ligand>
        <name>NAD(+)</name>
        <dbReference type="ChEBI" id="CHEBI:57540"/>
    </ligand>
</feature>
<gene>
    <name evidence="6" type="ORF">AKJ09_03070</name>
</gene>
<feature type="binding site" evidence="3">
    <location>
        <position position="47"/>
    </location>
    <ligand>
        <name>NAD(+)</name>
        <dbReference type="ChEBI" id="CHEBI:57540"/>
    </ligand>
</feature>
<dbReference type="Proteomes" id="UP000064967">
    <property type="component" value="Chromosome"/>
</dbReference>
<dbReference type="InterPro" id="IPR022694">
    <property type="entry name" value="3-OHacyl-CoA_DH"/>
</dbReference>
<dbReference type="Gene3D" id="1.10.1040.10">
    <property type="entry name" value="N-(1-d-carboxylethyl)-l-norvaline Dehydrogenase, domain 2"/>
    <property type="match status" value="1"/>
</dbReference>
<accession>A0A0K1PSR2</accession>
<dbReference type="FunFam" id="3.40.50.720:FF:000009">
    <property type="entry name" value="Fatty oxidation complex, alpha subunit"/>
    <property type="match status" value="1"/>
</dbReference>
<protein>
    <submittedName>
        <fullName evidence="6">3-hydroxybutyryl-CoA dehydrogenase</fullName>
    </submittedName>
</protein>
<reference evidence="6 7" key="1">
    <citation type="submission" date="2015-08" db="EMBL/GenBank/DDBJ databases">
        <authorList>
            <person name="Babu N.S."/>
            <person name="Beckwith C.J."/>
            <person name="Beseler K.G."/>
            <person name="Brison A."/>
            <person name="Carone J.V."/>
            <person name="Caskin T.P."/>
            <person name="Diamond M."/>
            <person name="Durham M.E."/>
            <person name="Foxe J.M."/>
            <person name="Go M."/>
            <person name="Henderson B.A."/>
            <person name="Jones I.B."/>
            <person name="McGettigan J.A."/>
            <person name="Micheletti S.J."/>
            <person name="Nasrallah M.E."/>
            <person name="Ortiz D."/>
            <person name="Piller C.R."/>
            <person name="Privatt S.R."/>
            <person name="Schneider S.L."/>
            <person name="Sharp S."/>
            <person name="Smith T.C."/>
            <person name="Stanton J.D."/>
            <person name="Ullery H.E."/>
            <person name="Wilson R.J."/>
            <person name="Serrano M.G."/>
            <person name="Buck G."/>
            <person name="Lee V."/>
            <person name="Wang Y."/>
            <person name="Carvalho R."/>
            <person name="Voegtly L."/>
            <person name="Shi R."/>
            <person name="Duckworth R."/>
            <person name="Johnson A."/>
            <person name="Loviza R."/>
            <person name="Walstead R."/>
            <person name="Shah Z."/>
            <person name="Kiflezghi M."/>
            <person name="Wade K."/>
            <person name="Ball S.L."/>
            <person name="Bradley K.W."/>
            <person name="Asai D.J."/>
            <person name="Bowman C.A."/>
            <person name="Russell D.A."/>
            <person name="Pope W.H."/>
            <person name="Jacobs-Sera D."/>
            <person name="Hendrix R.W."/>
            <person name="Hatfull G.F."/>
        </authorList>
    </citation>
    <scope>NUCLEOTIDE SEQUENCE [LARGE SCALE GENOMIC DNA]</scope>
    <source>
        <strain evidence="6 7">DSM 27648</strain>
    </source>
</reference>
<dbReference type="GO" id="GO:0070403">
    <property type="term" value="F:NAD+ binding"/>
    <property type="evidence" value="ECO:0007669"/>
    <property type="project" value="InterPro"/>
</dbReference>
<dbReference type="STRING" id="1391654.AKJ09_03070"/>
<feature type="domain" description="3-hydroxyacyl-CoA dehydrogenase NAD binding" evidence="5">
    <location>
        <begin position="19"/>
        <end position="198"/>
    </location>
</feature>
<dbReference type="InterPro" id="IPR006108">
    <property type="entry name" value="3HC_DH_C"/>
</dbReference>
<evidence type="ECO:0000313" key="7">
    <source>
        <dbReference type="Proteomes" id="UP000064967"/>
    </source>
</evidence>
<dbReference type="Pfam" id="PF00725">
    <property type="entry name" value="3HCDH"/>
    <property type="match status" value="1"/>
</dbReference>
<dbReference type="Gene3D" id="3.40.50.720">
    <property type="entry name" value="NAD(P)-binding Rossmann-like Domain"/>
    <property type="match status" value="1"/>
</dbReference>
<dbReference type="PANTHER" id="PTHR48075">
    <property type="entry name" value="3-HYDROXYACYL-COA DEHYDROGENASE FAMILY PROTEIN"/>
    <property type="match status" value="1"/>
</dbReference>
<keyword evidence="7" id="KW-1185">Reference proteome</keyword>
<sequence length="304" mass="32195">MSADPKKNPPTGTATVSLTVTVIGTGTMGQGIAQVVATSGHTTRVFDAVDGRAIKAVKGIAEQLEKLVAKGKITHDLRAATLNRLSAGTSARDACAGADVVIEAVPEDMKLKLEVLQPVLEVLAPKALVATNTSSLSITELGARLGVPDRTVGLHFFNPPPVMELVEVVRGLSTSEETISRSLDFVRGLGKTPIVVRDVPGFATSRLGVILGAEAMRMLEMGVASATDIDRGMELGYRHPMGPLKLTDLVGLDVRLAILEHLQREIGEQFRPPAILRAMVRAGKLGKKSGEGFYKWVDGVPVPN</sequence>
<dbReference type="InterPro" id="IPR036291">
    <property type="entry name" value="NAD(P)-bd_dom_sf"/>
</dbReference>
<organism evidence="6 7">
    <name type="scientific">Labilithrix luteola</name>
    <dbReference type="NCBI Taxonomy" id="1391654"/>
    <lineage>
        <taxon>Bacteria</taxon>
        <taxon>Pseudomonadati</taxon>
        <taxon>Myxococcota</taxon>
        <taxon>Polyangia</taxon>
        <taxon>Polyangiales</taxon>
        <taxon>Labilitrichaceae</taxon>
        <taxon>Labilithrix</taxon>
    </lineage>
</organism>
<dbReference type="GO" id="GO:0008691">
    <property type="term" value="F:3-hydroxybutyryl-CoA dehydrogenase activity"/>
    <property type="evidence" value="ECO:0007669"/>
    <property type="project" value="TreeGrafter"/>
</dbReference>
<keyword evidence="1" id="KW-0560">Oxidoreductase</keyword>
<dbReference type="AlphaFoldDB" id="A0A0K1PSR2"/>
<proteinExistence type="predicted"/>
<feature type="binding site" evidence="3">
    <location>
        <position position="107"/>
    </location>
    <ligand>
        <name>NAD(+)</name>
        <dbReference type="ChEBI" id="CHEBI:57540"/>
    </ligand>
</feature>
<keyword evidence="3" id="KW-0520">NAD</keyword>
<feature type="binding site" evidence="3">
    <location>
        <position position="134"/>
    </location>
    <ligand>
        <name>NAD(+)</name>
        <dbReference type="ChEBI" id="CHEBI:57540"/>
    </ligand>
</feature>
<dbReference type="InterPro" id="IPR013328">
    <property type="entry name" value="6PGD_dom2"/>
</dbReference>
<dbReference type="Pfam" id="PF02737">
    <property type="entry name" value="3HCDH_N"/>
    <property type="match status" value="1"/>
</dbReference>
<dbReference type="SUPFAM" id="SSF48179">
    <property type="entry name" value="6-phosphogluconate dehydrogenase C-terminal domain-like"/>
    <property type="match status" value="1"/>
</dbReference>
<dbReference type="InterPro" id="IPR008927">
    <property type="entry name" value="6-PGluconate_DH-like_C_sf"/>
</dbReference>
<feature type="domain" description="3-hydroxyacyl-CoA dehydrogenase C-terminal" evidence="4">
    <location>
        <begin position="201"/>
        <end position="296"/>
    </location>
</feature>
<evidence type="ECO:0000256" key="2">
    <source>
        <dbReference type="PIRSR" id="PIRSR000105-1"/>
    </source>
</evidence>